<dbReference type="Pfam" id="PF01584">
    <property type="entry name" value="CheW"/>
    <property type="match status" value="1"/>
</dbReference>
<evidence type="ECO:0000259" key="4">
    <source>
        <dbReference type="PROSITE" id="PS50851"/>
    </source>
</evidence>
<sequence length="237" mass="26074">MTGTGADETRLDQPIDACWRRIGVSGDRSCPKLAEHLHCRNCPVHEAAARRLLDRPLPAEYREEWARHYANPETGGSGTGDAEDALQTVVVFRLGDEWLALPTAIFEEIAEPRPIRSLPHRRNKAILGIVNVRGELIVCASLAALIGIDEQGATERSARANGFRRLVVIGHDQGRMAFIVDEVHGILRHRRSELRPVPATIGKTPSAFSIAALPWKDQTVGCLDEARLLAAFDRSLA</sequence>
<dbReference type="CDD" id="cd00588">
    <property type="entry name" value="CheW_like"/>
    <property type="match status" value="1"/>
</dbReference>
<feature type="domain" description="CheW-like" evidence="4">
    <location>
        <begin position="86"/>
        <end position="234"/>
    </location>
</feature>
<dbReference type="PANTHER" id="PTHR22617">
    <property type="entry name" value="CHEMOTAXIS SENSOR HISTIDINE KINASE-RELATED"/>
    <property type="match status" value="1"/>
</dbReference>
<dbReference type="EMBL" id="JAUSVO010000001">
    <property type="protein sequence ID" value="MDQ0435854.1"/>
    <property type="molecule type" value="Genomic_DNA"/>
</dbReference>
<name>A0ABU0H2Y0_9HYPH</name>
<dbReference type="InterPro" id="IPR039315">
    <property type="entry name" value="CheW"/>
</dbReference>
<proteinExistence type="predicted"/>
<accession>A0ABU0H2Y0</accession>
<gene>
    <name evidence="5" type="ORF">QO014_000224</name>
</gene>
<dbReference type="SMART" id="SM00260">
    <property type="entry name" value="CheW"/>
    <property type="match status" value="1"/>
</dbReference>
<evidence type="ECO:0000313" key="6">
    <source>
        <dbReference type="Proteomes" id="UP001241603"/>
    </source>
</evidence>
<organism evidence="5 6">
    <name type="scientific">Kaistia dalseonensis</name>
    <dbReference type="NCBI Taxonomy" id="410840"/>
    <lineage>
        <taxon>Bacteria</taxon>
        <taxon>Pseudomonadati</taxon>
        <taxon>Pseudomonadota</taxon>
        <taxon>Alphaproteobacteria</taxon>
        <taxon>Hyphomicrobiales</taxon>
        <taxon>Kaistiaceae</taxon>
        <taxon>Kaistia</taxon>
    </lineage>
</organism>
<comment type="caution">
    <text evidence="5">The sequence shown here is derived from an EMBL/GenBank/DDBJ whole genome shotgun (WGS) entry which is preliminary data.</text>
</comment>
<reference evidence="5 6" key="1">
    <citation type="submission" date="2023-07" db="EMBL/GenBank/DDBJ databases">
        <title>Genomic Encyclopedia of Type Strains, Phase IV (KMG-IV): sequencing the most valuable type-strain genomes for metagenomic binning, comparative biology and taxonomic classification.</title>
        <authorList>
            <person name="Goeker M."/>
        </authorList>
    </citation>
    <scope>NUCLEOTIDE SEQUENCE [LARGE SCALE GENOMIC DNA]</scope>
    <source>
        <strain evidence="5 6">B6-8</strain>
    </source>
</reference>
<dbReference type="Gene3D" id="2.40.50.180">
    <property type="entry name" value="CheA-289, Domain 4"/>
    <property type="match status" value="1"/>
</dbReference>
<comment type="subcellular location">
    <subcellularLocation>
        <location evidence="1">Cytoplasm</location>
    </subcellularLocation>
</comment>
<evidence type="ECO:0000256" key="1">
    <source>
        <dbReference type="ARBA" id="ARBA00004496"/>
    </source>
</evidence>
<dbReference type="RefSeq" id="WP_266346811.1">
    <property type="nucleotide sequence ID" value="NZ_JAPKNG010000001.1"/>
</dbReference>
<dbReference type="InterPro" id="IPR036061">
    <property type="entry name" value="CheW-like_dom_sf"/>
</dbReference>
<keyword evidence="3" id="KW-0963">Cytoplasm</keyword>
<dbReference type="InterPro" id="IPR002545">
    <property type="entry name" value="CheW-lke_dom"/>
</dbReference>
<evidence type="ECO:0000256" key="2">
    <source>
        <dbReference type="ARBA" id="ARBA00021483"/>
    </source>
</evidence>
<dbReference type="SUPFAM" id="SSF50341">
    <property type="entry name" value="CheW-like"/>
    <property type="match status" value="1"/>
</dbReference>
<dbReference type="Gene3D" id="2.30.30.40">
    <property type="entry name" value="SH3 Domains"/>
    <property type="match status" value="1"/>
</dbReference>
<evidence type="ECO:0000256" key="3">
    <source>
        <dbReference type="ARBA" id="ARBA00022490"/>
    </source>
</evidence>
<dbReference type="PROSITE" id="PS50851">
    <property type="entry name" value="CHEW"/>
    <property type="match status" value="1"/>
</dbReference>
<dbReference type="Proteomes" id="UP001241603">
    <property type="component" value="Unassembled WGS sequence"/>
</dbReference>
<dbReference type="PANTHER" id="PTHR22617:SF45">
    <property type="entry name" value="CHEMOTAXIS PROTEIN CHEW"/>
    <property type="match status" value="1"/>
</dbReference>
<evidence type="ECO:0000313" key="5">
    <source>
        <dbReference type="EMBL" id="MDQ0435854.1"/>
    </source>
</evidence>
<protein>
    <recommendedName>
        <fullName evidence="2">Chemotaxis protein CheW</fullName>
    </recommendedName>
</protein>
<keyword evidence="6" id="KW-1185">Reference proteome</keyword>